<proteinExistence type="predicted"/>
<dbReference type="EMBL" id="JARBDR010000337">
    <property type="protein sequence ID" value="KAJ8314664.1"/>
    <property type="molecule type" value="Genomic_DNA"/>
</dbReference>
<evidence type="ECO:0000256" key="1">
    <source>
        <dbReference type="SAM" id="MobiDB-lite"/>
    </source>
</evidence>
<dbReference type="PANTHER" id="PTHR35845">
    <property type="entry name" value="SPERMATOGENESIS-ASSOCIATED SERINE-RICH PROTEIN 1"/>
    <property type="match status" value="1"/>
</dbReference>
<dbReference type="Proteomes" id="UP001217089">
    <property type="component" value="Unassembled WGS sequence"/>
</dbReference>
<protein>
    <submittedName>
        <fullName evidence="2">Uncharacterized protein</fullName>
    </submittedName>
</protein>
<dbReference type="Pfam" id="PF15160">
    <property type="entry name" value="SASRP1"/>
    <property type="match status" value="1"/>
</dbReference>
<accession>A0ABQ9FBE5</accession>
<dbReference type="PANTHER" id="PTHR35845:SF1">
    <property type="entry name" value="SPERMATOGENESIS-ASSOCIATED SERINE-RICH PROTEIN 1"/>
    <property type="match status" value="1"/>
</dbReference>
<dbReference type="InterPro" id="IPR029165">
    <property type="entry name" value="SASRP1"/>
</dbReference>
<name>A0ABQ9FBE5_TEGGR</name>
<comment type="caution">
    <text evidence="2">The sequence shown here is derived from an EMBL/GenBank/DDBJ whole genome shotgun (WGS) entry which is preliminary data.</text>
</comment>
<organism evidence="2 3">
    <name type="scientific">Tegillarca granosa</name>
    <name type="common">Malaysian cockle</name>
    <name type="synonym">Anadara granosa</name>
    <dbReference type="NCBI Taxonomy" id="220873"/>
    <lineage>
        <taxon>Eukaryota</taxon>
        <taxon>Metazoa</taxon>
        <taxon>Spiralia</taxon>
        <taxon>Lophotrochozoa</taxon>
        <taxon>Mollusca</taxon>
        <taxon>Bivalvia</taxon>
        <taxon>Autobranchia</taxon>
        <taxon>Pteriomorphia</taxon>
        <taxon>Arcoida</taxon>
        <taxon>Arcoidea</taxon>
        <taxon>Arcidae</taxon>
        <taxon>Tegillarca</taxon>
    </lineage>
</organism>
<evidence type="ECO:0000313" key="3">
    <source>
        <dbReference type="Proteomes" id="UP001217089"/>
    </source>
</evidence>
<gene>
    <name evidence="2" type="ORF">KUTeg_006814</name>
</gene>
<evidence type="ECO:0000313" key="2">
    <source>
        <dbReference type="EMBL" id="KAJ8314664.1"/>
    </source>
</evidence>
<feature type="region of interest" description="Disordered" evidence="1">
    <location>
        <begin position="210"/>
        <end position="233"/>
    </location>
</feature>
<keyword evidence="3" id="KW-1185">Reference proteome</keyword>
<sequence length="233" mass="27340">MLHVTTEIGKVGRKEREKRHFPDIHNSASVPSYKPSGRRYIPHGYGNYDEWTPHQQNIQIAYSECGPDWKSRLKYIPDPENPKYPAMEIFPNNWHAMRPYPFTYMRTKNEWLLDPEFIIDKRNGIPSASLGDKSYQAVEYEPEFFKKGAALPPPQFGANFRKRKVDTFIPLQPLPVIKRDTYKDTEKKRVREEEINVVKNLDNWKPATPLHLTLPQEDPKKNLPTTGFKMDIM</sequence>
<reference evidence="2 3" key="1">
    <citation type="submission" date="2022-12" db="EMBL/GenBank/DDBJ databases">
        <title>Chromosome-level genome of Tegillarca granosa.</title>
        <authorList>
            <person name="Kim J."/>
        </authorList>
    </citation>
    <scope>NUCLEOTIDE SEQUENCE [LARGE SCALE GENOMIC DNA]</scope>
    <source>
        <strain evidence="2">Teg-2019</strain>
        <tissue evidence="2">Adductor muscle</tissue>
    </source>
</reference>